<dbReference type="InterPro" id="IPR015500">
    <property type="entry name" value="Peptidase_S8_subtilisin-rel"/>
</dbReference>
<evidence type="ECO:0000313" key="16">
    <source>
        <dbReference type="Proteomes" id="UP000000844"/>
    </source>
</evidence>
<dbReference type="STRING" id="446470.Snas_0682"/>
<dbReference type="Gene3D" id="3.40.50.200">
    <property type="entry name" value="Peptidase S8/S53 domain"/>
    <property type="match status" value="1"/>
</dbReference>
<keyword evidence="8 13" id="KW-1133">Transmembrane helix</keyword>
<keyword evidence="6 11" id="KW-0378">Hydrolase</keyword>
<evidence type="ECO:0000256" key="13">
    <source>
        <dbReference type="SAM" id="Phobius"/>
    </source>
</evidence>
<name>D3Q6Z6_STANL</name>
<evidence type="ECO:0000256" key="6">
    <source>
        <dbReference type="ARBA" id="ARBA00022801"/>
    </source>
</evidence>
<keyword evidence="5 13" id="KW-0812">Transmembrane</keyword>
<dbReference type="InterPro" id="IPR023834">
    <property type="entry name" value="T7SS_pept_S8A_mycosin"/>
</dbReference>
<keyword evidence="3" id="KW-1003">Cell membrane</keyword>
<evidence type="ECO:0000313" key="15">
    <source>
        <dbReference type="EMBL" id="ADD40395.1"/>
    </source>
</evidence>
<keyword evidence="16" id="KW-1185">Reference proteome</keyword>
<dbReference type="InterPro" id="IPR023827">
    <property type="entry name" value="Peptidase_S8_Asp-AS"/>
</dbReference>
<dbReference type="AlphaFoldDB" id="D3Q6Z6"/>
<dbReference type="PANTHER" id="PTHR43806:SF11">
    <property type="entry name" value="CEREVISIN-RELATED"/>
    <property type="match status" value="1"/>
</dbReference>
<evidence type="ECO:0000259" key="14">
    <source>
        <dbReference type="Pfam" id="PF00082"/>
    </source>
</evidence>
<evidence type="ECO:0000256" key="2">
    <source>
        <dbReference type="ARBA" id="ARBA00011073"/>
    </source>
</evidence>
<evidence type="ECO:0000256" key="9">
    <source>
        <dbReference type="ARBA" id="ARBA00023136"/>
    </source>
</evidence>
<evidence type="ECO:0000256" key="12">
    <source>
        <dbReference type="RuleBase" id="RU003355"/>
    </source>
</evidence>
<dbReference type="PROSITE" id="PS00138">
    <property type="entry name" value="SUBTILASE_SER"/>
    <property type="match status" value="1"/>
</dbReference>
<dbReference type="InterPro" id="IPR000209">
    <property type="entry name" value="Peptidase_S8/S53_dom"/>
</dbReference>
<dbReference type="PANTHER" id="PTHR43806">
    <property type="entry name" value="PEPTIDASE S8"/>
    <property type="match status" value="1"/>
</dbReference>
<keyword evidence="9 13" id="KW-0472">Membrane</keyword>
<dbReference type="GO" id="GO:0004252">
    <property type="term" value="F:serine-type endopeptidase activity"/>
    <property type="evidence" value="ECO:0007669"/>
    <property type="project" value="UniProtKB-UniRule"/>
</dbReference>
<gene>
    <name evidence="15" type="ordered locus">Snas_0682</name>
</gene>
<evidence type="ECO:0000256" key="5">
    <source>
        <dbReference type="ARBA" id="ARBA00022692"/>
    </source>
</evidence>
<protein>
    <submittedName>
        <fullName evidence="15">Peptidase S8 and S53 subtilisin kexin sedolisin</fullName>
    </submittedName>
</protein>
<evidence type="ECO:0000256" key="3">
    <source>
        <dbReference type="ARBA" id="ARBA00022475"/>
    </source>
</evidence>
<feature type="active site" description="Charge relay system" evidence="10 11">
    <location>
        <position position="55"/>
    </location>
</feature>
<dbReference type="PRINTS" id="PR00723">
    <property type="entry name" value="SUBTILISIN"/>
</dbReference>
<evidence type="ECO:0000256" key="7">
    <source>
        <dbReference type="ARBA" id="ARBA00022825"/>
    </source>
</evidence>
<dbReference type="NCBIfam" id="TIGR03921">
    <property type="entry name" value="T7SS_mycosin"/>
    <property type="match status" value="1"/>
</dbReference>
<sequence>MDVGRVDALTKGEGVTVAVLDSGVSDKHRVLKGKVTAGGDYTEDRKGAGCDLIGHGTVIAGVIAGRPDPEGQFRGMAPEAELLSIRVRPDAEKTPGDGFSDVLAKAIDEAVDAKVDIINLSVATAPSAKLEAAVERAHDKGVLLVAAAGNQNGDGGRNEPVYPAAYGDGDRTDVSVLAVANLDTSGQPAEQSNTGSYVDVAAPGVDIIGPSPNSETEYSKGDSGTSYATPFVTGTAALVMARFPDLSPAEVAERITKTAEHPAGEDGRNDAVGHGMVDPYRAVTADLEKNTPHAQAPPPRPAWPGDTEYFARNAAGVMLLAAVVLVVAVAAGRSLIPRIRRNRELADRS</sequence>
<dbReference type="SUPFAM" id="SSF52743">
    <property type="entry name" value="Subtilisin-like"/>
    <property type="match status" value="1"/>
</dbReference>
<evidence type="ECO:0000256" key="10">
    <source>
        <dbReference type="PIRSR" id="PIRSR615500-1"/>
    </source>
</evidence>
<reference evidence="15 16" key="1">
    <citation type="journal article" date="2009" name="Stand. Genomic Sci.">
        <title>Complete genome sequence of Stackebrandtia nassauensis type strain (LLR-40K-21).</title>
        <authorList>
            <person name="Munk C."/>
            <person name="Lapidus A."/>
            <person name="Copeland A."/>
            <person name="Jando M."/>
            <person name="Mayilraj S."/>
            <person name="Glavina Del Rio T."/>
            <person name="Nolan M."/>
            <person name="Chen F."/>
            <person name="Lucas S."/>
            <person name="Tice H."/>
            <person name="Cheng J.F."/>
            <person name="Han C."/>
            <person name="Detter J.C."/>
            <person name="Bruce D."/>
            <person name="Goodwin L."/>
            <person name="Chain P."/>
            <person name="Pitluck S."/>
            <person name="Goker M."/>
            <person name="Ovchinikova G."/>
            <person name="Pati A."/>
            <person name="Ivanova N."/>
            <person name="Mavromatis K."/>
            <person name="Chen A."/>
            <person name="Palaniappan K."/>
            <person name="Land M."/>
            <person name="Hauser L."/>
            <person name="Chang Y.J."/>
            <person name="Jeffries C.D."/>
            <person name="Bristow J."/>
            <person name="Eisen J.A."/>
            <person name="Markowitz V."/>
            <person name="Hugenholtz P."/>
            <person name="Kyrpides N.C."/>
            <person name="Klenk H.P."/>
        </authorList>
    </citation>
    <scope>NUCLEOTIDE SEQUENCE [LARGE SCALE GENOMIC DNA]</scope>
    <source>
        <strain evidence="16">DSM 44728 / CIP 108903 / NRRL B-16338 / NBRC 102104 / LLR-40K-21</strain>
    </source>
</reference>
<evidence type="ECO:0000256" key="11">
    <source>
        <dbReference type="PROSITE-ProRule" id="PRU01240"/>
    </source>
</evidence>
<dbReference type="GO" id="GO:0006508">
    <property type="term" value="P:proteolysis"/>
    <property type="evidence" value="ECO:0007669"/>
    <property type="project" value="UniProtKB-KW"/>
</dbReference>
<dbReference type="InterPro" id="IPR050131">
    <property type="entry name" value="Peptidase_S8_subtilisin-like"/>
</dbReference>
<accession>D3Q6Z6</accession>
<feature type="active site" description="Charge relay system" evidence="10 11">
    <location>
        <position position="21"/>
    </location>
</feature>
<dbReference type="PROSITE" id="PS51892">
    <property type="entry name" value="SUBTILASE"/>
    <property type="match status" value="1"/>
</dbReference>
<dbReference type="Pfam" id="PF00082">
    <property type="entry name" value="Peptidase_S8"/>
    <property type="match status" value="1"/>
</dbReference>
<dbReference type="InterPro" id="IPR023828">
    <property type="entry name" value="Peptidase_S8_Ser-AS"/>
</dbReference>
<feature type="active site" description="Charge relay system" evidence="10 11">
    <location>
        <position position="226"/>
    </location>
</feature>
<organism evidence="15 16">
    <name type="scientific">Stackebrandtia nassauensis (strain DSM 44728 / CIP 108903 / NRRL B-16338 / NBRC 102104 / LLR-40K-21)</name>
    <dbReference type="NCBI Taxonomy" id="446470"/>
    <lineage>
        <taxon>Bacteria</taxon>
        <taxon>Bacillati</taxon>
        <taxon>Actinomycetota</taxon>
        <taxon>Actinomycetes</taxon>
        <taxon>Glycomycetales</taxon>
        <taxon>Glycomycetaceae</taxon>
        <taxon>Stackebrandtia</taxon>
    </lineage>
</organism>
<feature type="transmembrane region" description="Helical" evidence="13">
    <location>
        <begin position="314"/>
        <end position="336"/>
    </location>
</feature>
<dbReference type="PROSITE" id="PS00137">
    <property type="entry name" value="SUBTILASE_HIS"/>
    <property type="match status" value="1"/>
</dbReference>
<dbReference type="HOGENOM" id="CLU_011263_13_3_11"/>
<comment type="similarity">
    <text evidence="2 11 12">Belongs to the peptidase S8 family.</text>
</comment>
<dbReference type="KEGG" id="sna:Snas_0682"/>
<dbReference type="Proteomes" id="UP000000844">
    <property type="component" value="Chromosome"/>
</dbReference>
<dbReference type="eggNOG" id="COG1404">
    <property type="taxonomic scope" value="Bacteria"/>
</dbReference>
<dbReference type="RefSeq" id="WP_013015966.1">
    <property type="nucleotide sequence ID" value="NC_013947.1"/>
</dbReference>
<dbReference type="EMBL" id="CP001778">
    <property type="protein sequence ID" value="ADD40395.1"/>
    <property type="molecule type" value="Genomic_DNA"/>
</dbReference>
<feature type="domain" description="Peptidase S8/S53" evidence="14">
    <location>
        <begin position="12"/>
        <end position="275"/>
    </location>
</feature>
<evidence type="ECO:0000256" key="4">
    <source>
        <dbReference type="ARBA" id="ARBA00022670"/>
    </source>
</evidence>
<dbReference type="PROSITE" id="PS00136">
    <property type="entry name" value="SUBTILASE_ASP"/>
    <property type="match status" value="1"/>
</dbReference>
<evidence type="ECO:0000256" key="1">
    <source>
        <dbReference type="ARBA" id="ARBA00004162"/>
    </source>
</evidence>
<comment type="subcellular location">
    <subcellularLocation>
        <location evidence="1">Cell membrane</location>
        <topology evidence="1">Single-pass membrane protein</topology>
    </subcellularLocation>
</comment>
<evidence type="ECO:0000256" key="8">
    <source>
        <dbReference type="ARBA" id="ARBA00022989"/>
    </source>
</evidence>
<proteinExistence type="inferred from homology"/>
<keyword evidence="7 11" id="KW-0720">Serine protease</keyword>
<keyword evidence="4 11" id="KW-0645">Protease</keyword>
<dbReference type="InterPro" id="IPR036852">
    <property type="entry name" value="Peptidase_S8/S53_dom_sf"/>
</dbReference>
<dbReference type="InterPro" id="IPR022398">
    <property type="entry name" value="Peptidase_S8_His-AS"/>
</dbReference>
<dbReference type="GO" id="GO:0005886">
    <property type="term" value="C:plasma membrane"/>
    <property type="evidence" value="ECO:0007669"/>
    <property type="project" value="UniProtKB-SubCell"/>
</dbReference>